<evidence type="ECO:0000256" key="1">
    <source>
        <dbReference type="SAM" id="SignalP"/>
    </source>
</evidence>
<dbReference type="EMBL" id="QKZV01000001">
    <property type="protein sequence ID" value="PZX65801.1"/>
    <property type="molecule type" value="Genomic_DNA"/>
</dbReference>
<organism evidence="2 3">
    <name type="scientific">Hydrotalea sandarakina</name>
    <dbReference type="NCBI Taxonomy" id="1004304"/>
    <lineage>
        <taxon>Bacteria</taxon>
        <taxon>Pseudomonadati</taxon>
        <taxon>Bacteroidota</taxon>
        <taxon>Chitinophagia</taxon>
        <taxon>Chitinophagales</taxon>
        <taxon>Chitinophagaceae</taxon>
        <taxon>Hydrotalea</taxon>
    </lineage>
</organism>
<dbReference type="RefSeq" id="WP_146250352.1">
    <property type="nucleotide sequence ID" value="NZ_QKZV01000001.1"/>
</dbReference>
<gene>
    <name evidence="2" type="ORF">LX80_00294</name>
</gene>
<keyword evidence="3" id="KW-1185">Reference proteome</keyword>
<proteinExistence type="predicted"/>
<name>A0A2W7RZ49_9BACT</name>
<evidence type="ECO:0000313" key="2">
    <source>
        <dbReference type="EMBL" id="PZX65801.1"/>
    </source>
</evidence>
<keyword evidence="1" id="KW-0732">Signal</keyword>
<comment type="caution">
    <text evidence="2">The sequence shown here is derived from an EMBL/GenBank/DDBJ whole genome shotgun (WGS) entry which is preliminary data.</text>
</comment>
<feature type="signal peptide" evidence="1">
    <location>
        <begin position="1"/>
        <end position="22"/>
    </location>
</feature>
<dbReference type="Proteomes" id="UP000249720">
    <property type="component" value="Unassembled WGS sequence"/>
</dbReference>
<dbReference type="OrthoDB" id="1116847at2"/>
<reference evidence="2 3" key="1">
    <citation type="submission" date="2018-06" db="EMBL/GenBank/DDBJ databases">
        <title>Genomic Encyclopedia of Archaeal and Bacterial Type Strains, Phase II (KMG-II): from individual species to whole genera.</title>
        <authorList>
            <person name="Goeker M."/>
        </authorList>
    </citation>
    <scope>NUCLEOTIDE SEQUENCE [LARGE SCALE GENOMIC DNA]</scope>
    <source>
        <strain evidence="2 3">DSM 23241</strain>
    </source>
</reference>
<sequence>MPFKKLVFILFLCSHFSYRLMAASVDTISVNTLLQILAQQQVFTNNEFTKGTFPSFRTYHFNAAKPDDNIFFTALIVFTLRELYPNFNADDKVLVDSIIQNALPAFKKFKNATGRNTYNFWSTNPTIVFPNGGWLNLMNTSMALPDDMDDTAISLMALNTDSADVQKVHLLMQQYVNLRNGKKNRSAPKILRSYPTYSTWFGDKMPIDFDICVLSNILYLTYKYNLPVSKADTAAINLIKACIAHHYLQTKSAMIAPHYQRLPIILYHLSRLMSLPNFHGLDNERKVLINMTHQLLNQSSTQYFDKIILSTALLKWHEYPLNNTIIHTQSFSDFFFNNDFVFFKATMGSILPSVFKNLFTSLQIGVFNYYSSSYNIVLLMEYLLLHQQNTISAP</sequence>
<evidence type="ECO:0000313" key="3">
    <source>
        <dbReference type="Proteomes" id="UP000249720"/>
    </source>
</evidence>
<dbReference type="AlphaFoldDB" id="A0A2W7RZ49"/>
<accession>A0A2W7RZ49</accession>
<protein>
    <submittedName>
        <fullName evidence="2">Uncharacterized protein</fullName>
    </submittedName>
</protein>
<feature type="chain" id="PRO_5015970269" evidence="1">
    <location>
        <begin position="23"/>
        <end position="394"/>
    </location>
</feature>